<dbReference type="Proteomes" id="UP000053780">
    <property type="component" value="Unassembled WGS sequence"/>
</dbReference>
<organism evidence="2 3">
    <name type="scientific">Vairimorpha apis BRL 01</name>
    <dbReference type="NCBI Taxonomy" id="1037528"/>
    <lineage>
        <taxon>Eukaryota</taxon>
        <taxon>Fungi</taxon>
        <taxon>Fungi incertae sedis</taxon>
        <taxon>Microsporidia</taxon>
        <taxon>Nosematidae</taxon>
        <taxon>Vairimorpha</taxon>
    </lineage>
</organism>
<dbReference type="HOGENOM" id="CLU_1865678_0_0_1"/>
<sequence length="137" mass="15831">MLETIIRLSTAHAKLRCSSVVESVDIEEVILLLESTLLRQVVKPTKRVKSTEDIQDFEINKELEIVENENAKKDYVINLLYEIRLENESLKNLSLDDIFSRIDETLGISKEDVNVVLEELGAQDIIYYENKTVMFIN</sequence>
<dbReference type="Pfam" id="PF17855">
    <property type="entry name" value="MCM_lid"/>
    <property type="match status" value="1"/>
</dbReference>
<dbReference type="VEuPathDB" id="MicrosporidiaDB:NAPIS_ORF00388"/>
<evidence type="ECO:0000259" key="1">
    <source>
        <dbReference type="Pfam" id="PF17855"/>
    </source>
</evidence>
<gene>
    <name evidence="2" type="ORF">NAPIS_ORF00388</name>
</gene>
<dbReference type="InterPro" id="IPR027417">
    <property type="entry name" value="P-loop_NTPase"/>
</dbReference>
<evidence type="ECO:0000313" key="3">
    <source>
        <dbReference type="Proteomes" id="UP000053780"/>
    </source>
</evidence>
<name>T0L3I3_9MICR</name>
<dbReference type="AlphaFoldDB" id="T0L3I3"/>
<proteinExistence type="predicted"/>
<dbReference type="Gene3D" id="3.40.50.300">
    <property type="entry name" value="P-loop containing nucleotide triphosphate hydrolases"/>
    <property type="match status" value="1"/>
</dbReference>
<dbReference type="InterPro" id="IPR041562">
    <property type="entry name" value="MCM_lid"/>
</dbReference>
<protein>
    <submittedName>
        <fullName evidence="2">Dna replication licensing factor of the mcm family mcm3</fullName>
    </submittedName>
</protein>
<keyword evidence="3" id="KW-1185">Reference proteome</keyword>
<dbReference type="EMBL" id="KE647045">
    <property type="protein sequence ID" value="EQB62042.1"/>
    <property type="molecule type" value="Genomic_DNA"/>
</dbReference>
<evidence type="ECO:0000313" key="2">
    <source>
        <dbReference type="EMBL" id="EQB62042.1"/>
    </source>
</evidence>
<reference evidence="2 3" key="1">
    <citation type="journal article" date="2013" name="BMC Genomics">
        <title>Genome sequencing and comparative genomics of honey bee microsporidia, Nosema apis reveal novel insights into host-parasite interactions.</title>
        <authorList>
            <person name="Chen Yp."/>
            <person name="Pettis J.S."/>
            <person name="Zhao Y."/>
            <person name="Liu X."/>
            <person name="Tallon L.J."/>
            <person name="Sadzewicz L.D."/>
            <person name="Li R."/>
            <person name="Zheng H."/>
            <person name="Huang S."/>
            <person name="Zhang X."/>
            <person name="Hamilton M.C."/>
            <person name="Pernal S.F."/>
            <person name="Melathopoulos A.P."/>
            <person name="Yan X."/>
            <person name="Evans J.D."/>
        </authorList>
    </citation>
    <scope>NUCLEOTIDE SEQUENCE [LARGE SCALE GENOMIC DNA]</scope>
    <source>
        <strain evidence="2 3">BRL 01</strain>
    </source>
</reference>
<accession>T0L3I3</accession>
<feature type="domain" description="MCM AAA-lid" evidence="1">
    <location>
        <begin position="2"/>
        <end position="35"/>
    </location>
</feature>